<keyword evidence="5 11" id="KW-0863">Zinc-finger</keyword>
<feature type="domain" description="C2H2-type" evidence="13">
    <location>
        <begin position="406"/>
        <end position="433"/>
    </location>
</feature>
<dbReference type="PANTHER" id="PTHR24393:SF34">
    <property type="entry name" value="PR_SET DOMAIN 13"/>
    <property type="match status" value="1"/>
</dbReference>
<evidence type="ECO:0000256" key="7">
    <source>
        <dbReference type="ARBA" id="ARBA00023015"/>
    </source>
</evidence>
<dbReference type="FunFam" id="3.30.160.60:FF:001480">
    <property type="entry name" value="Si:cabz01071911.3"/>
    <property type="match status" value="1"/>
</dbReference>
<evidence type="ECO:0000256" key="3">
    <source>
        <dbReference type="ARBA" id="ARBA00022723"/>
    </source>
</evidence>
<feature type="domain" description="C2H2-type" evidence="13">
    <location>
        <begin position="267"/>
        <end position="294"/>
    </location>
</feature>
<dbReference type="SMART" id="SM00355">
    <property type="entry name" value="ZnF_C2H2"/>
    <property type="match status" value="9"/>
</dbReference>
<dbReference type="EMBL" id="NEVH01016291">
    <property type="protein sequence ID" value="PNF26183.1"/>
    <property type="molecule type" value="Genomic_DNA"/>
</dbReference>
<dbReference type="InterPro" id="IPR036236">
    <property type="entry name" value="Znf_C2H2_sf"/>
</dbReference>
<comment type="caution">
    <text evidence="14">The sequence shown here is derived from an EMBL/GenBank/DDBJ whole genome shotgun (WGS) entry which is preliminary data.</text>
</comment>
<dbReference type="PROSITE" id="PS00028">
    <property type="entry name" value="ZINC_FINGER_C2H2_1"/>
    <property type="match status" value="8"/>
</dbReference>
<feature type="region of interest" description="Disordered" evidence="12">
    <location>
        <begin position="72"/>
        <end position="91"/>
    </location>
</feature>
<keyword evidence="9" id="KW-0804">Transcription</keyword>
<evidence type="ECO:0000256" key="8">
    <source>
        <dbReference type="ARBA" id="ARBA00023125"/>
    </source>
</evidence>
<dbReference type="AlphaFoldDB" id="A0A2J7QC72"/>
<dbReference type="Proteomes" id="UP000235965">
    <property type="component" value="Unassembled WGS sequence"/>
</dbReference>
<feature type="domain" description="C2H2-type" evidence="13">
    <location>
        <begin position="295"/>
        <end position="322"/>
    </location>
</feature>
<dbReference type="InParanoid" id="A0A2J7QC72"/>
<dbReference type="SUPFAM" id="SSF57667">
    <property type="entry name" value="beta-beta-alpha zinc fingers"/>
    <property type="match status" value="5"/>
</dbReference>
<dbReference type="FunFam" id="3.30.160.60:FF:000145">
    <property type="entry name" value="Zinc finger protein 574"/>
    <property type="match status" value="1"/>
</dbReference>
<evidence type="ECO:0000259" key="13">
    <source>
        <dbReference type="PROSITE" id="PS50157"/>
    </source>
</evidence>
<feature type="domain" description="C2H2-type" evidence="13">
    <location>
        <begin position="155"/>
        <end position="182"/>
    </location>
</feature>
<keyword evidence="15" id="KW-1185">Reference proteome</keyword>
<evidence type="ECO:0000256" key="10">
    <source>
        <dbReference type="ARBA" id="ARBA00023242"/>
    </source>
</evidence>
<protein>
    <recommendedName>
        <fullName evidence="13">C2H2-type domain-containing protein</fullName>
    </recommendedName>
</protein>
<dbReference type="PROSITE" id="PS50157">
    <property type="entry name" value="ZINC_FINGER_C2H2_2"/>
    <property type="match status" value="9"/>
</dbReference>
<keyword evidence="10" id="KW-0539">Nucleus</keyword>
<feature type="domain" description="C2H2-type" evidence="13">
    <location>
        <begin position="378"/>
        <end position="405"/>
    </location>
</feature>
<proteinExistence type="inferred from homology"/>
<evidence type="ECO:0000256" key="11">
    <source>
        <dbReference type="PROSITE-ProRule" id="PRU00042"/>
    </source>
</evidence>
<reference evidence="14 15" key="1">
    <citation type="submission" date="2017-12" db="EMBL/GenBank/DDBJ databases">
        <title>Hemimetabolous genomes reveal molecular basis of termite eusociality.</title>
        <authorList>
            <person name="Harrison M.C."/>
            <person name="Jongepier E."/>
            <person name="Robertson H.M."/>
            <person name="Arning N."/>
            <person name="Bitard-Feildel T."/>
            <person name="Chao H."/>
            <person name="Childers C.P."/>
            <person name="Dinh H."/>
            <person name="Doddapaneni H."/>
            <person name="Dugan S."/>
            <person name="Gowin J."/>
            <person name="Greiner C."/>
            <person name="Han Y."/>
            <person name="Hu H."/>
            <person name="Hughes D.S.T."/>
            <person name="Huylmans A.-K."/>
            <person name="Kemena C."/>
            <person name="Kremer L.P.M."/>
            <person name="Lee S.L."/>
            <person name="Lopez-Ezquerra A."/>
            <person name="Mallet L."/>
            <person name="Monroy-Kuhn J.M."/>
            <person name="Moser A."/>
            <person name="Murali S.C."/>
            <person name="Muzny D.M."/>
            <person name="Otani S."/>
            <person name="Piulachs M.-D."/>
            <person name="Poelchau M."/>
            <person name="Qu J."/>
            <person name="Schaub F."/>
            <person name="Wada-Katsumata A."/>
            <person name="Worley K.C."/>
            <person name="Xie Q."/>
            <person name="Ylla G."/>
            <person name="Poulsen M."/>
            <person name="Gibbs R.A."/>
            <person name="Schal C."/>
            <person name="Richards S."/>
            <person name="Belles X."/>
            <person name="Korb J."/>
            <person name="Bornberg-Bauer E."/>
        </authorList>
    </citation>
    <scope>NUCLEOTIDE SEQUENCE [LARGE SCALE GENOMIC DNA]</scope>
    <source>
        <tissue evidence="14">Whole body</tissue>
    </source>
</reference>
<feature type="compositionally biased region" description="Basic and acidic residues" evidence="12">
    <location>
        <begin position="72"/>
        <end position="88"/>
    </location>
</feature>
<feature type="domain" description="C2H2-type" evidence="13">
    <location>
        <begin position="350"/>
        <end position="377"/>
    </location>
</feature>
<evidence type="ECO:0000256" key="2">
    <source>
        <dbReference type="ARBA" id="ARBA00006991"/>
    </source>
</evidence>
<name>A0A2J7QC72_9NEOP</name>
<keyword evidence="7" id="KW-0805">Transcription regulation</keyword>
<comment type="subcellular location">
    <subcellularLocation>
        <location evidence="1">Nucleus</location>
    </subcellularLocation>
</comment>
<dbReference type="FunFam" id="3.30.160.60:FF:000624">
    <property type="entry name" value="zinc finger protein 697"/>
    <property type="match status" value="1"/>
</dbReference>
<feature type="domain" description="C2H2-type" evidence="13">
    <location>
        <begin position="211"/>
        <end position="238"/>
    </location>
</feature>
<dbReference type="OrthoDB" id="8117402at2759"/>
<dbReference type="GO" id="GO:0005634">
    <property type="term" value="C:nucleus"/>
    <property type="evidence" value="ECO:0007669"/>
    <property type="project" value="UniProtKB-SubCell"/>
</dbReference>
<dbReference type="STRING" id="105785.A0A2J7QC72"/>
<dbReference type="InterPro" id="IPR013087">
    <property type="entry name" value="Znf_C2H2_type"/>
</dbReference>
<accession>A0A2J7QC72</accession>
<evidence type="ECO:0000313" key="15">
    <source>
        <dbReference type="Proteomes" id="UP000235965"/>
    </source>
</evidence>
<evidence type="ECO:0000256" key="9">
    <source>
        <dbReference type="ARBA" id="ARBA00023163"/>
    </source>
</evidence>
<dbReference type="Gene3D" id="3.30.160.60">
    <property type="entry name" value="Classic Zinc Finger"/>
    <property type="match status" value="9"/>
</dbReference>
<dbReference type="GO" id="GO:0008270">
    <property type="term" value="F:zinc ion binding"/>
    <property type="evidence" value="ECO:0007669"/>
    <property type="project" value="UniProtKB-KW"/>
</dbReference>
<evidence type="ECO:0000313" key="14">
    <source>
        <dbReference type="EMBL" id="PNF26183.1"/>
    </source>
</evidence>
<gene>
    <name evidence="14" type="ORF">B7P43_G04370</name>
</gene>
<dbReference type="Pfam" id="PF00096">
    <property type="entry name" value="zf-C2H2"/>
    <property type="match status" value="7"/>
</dbReference>
<feature type="domain" description="C2H2-type" evidence="13">
    <location>
        <begin position="239"/>
        <end position="266"/>
    </location>
</feature>
<sequence length="433" mass="48742">MNVIKVEPDLGSGRGSLFLHRDIQLTATQQADIALVEVIAPQQKGIQKTENKLDAVPVSATLSVKSEGKEELQNVTSIREESSDKGSSEDYGVYPGSVEVLISQQEMSDSDCSPALLSVFPEIPKRNTDASSSNGSVNVSRECHNATKKSQLKHYRCAECNKEFSKLGNLKLHIGKHTGEHPYKCKICSKTFIIIGSLVRHKCIDAGDKCYSCQLCDGIFSDMESLAHHSRSHLVDKPYNCGMCDKTFADSGNLAKHKRTHTGEKPYSCDICDKAFSRSENLTRHRRIHSGEKCFTCEICEKSFSRSENLAKHTRTHTVEKSYSGENDMHFLHRESLEVLDKSNVSAKRYKCGICNKRFSDSGNRAKHIRTHTGEKPYSCIVCNKHFSRSENLLRHSRIHTGEKSYSCEMCKKSFSRKENLDKHRRSHTEQTS</sequence>
<dbReference type="PANTHER" id="PTHR24393">
    <property type="entry name" value="ZINC FINGER PROTEIN"/>
    <property type="match status" value="1"/>
</dbReference>
<keyword evidence="4" id="KW-0677">Repeat</keyword>
<comment type="similarity">
    <text evidence="2">Belongs to the krueppel C2H2-type zinc-finger protein family.</text>
</comment>
<dbReference type="GO" id="GO:0000978">
    <property type="term" value="F:RNA polymerase II cis-regulatory region sequence-specific DNA binding"/>
    <property type="evidence" value="ECO:0007669"/>
    <property type="project" value="TreeGrafter"/>
</dbReference>
<keyword evidence="3" id="KW-0479">Metal-binding</keyword>
<evidence type="ECO:0000256" key="12">
    <source>
        <dbReference type="SAM" id="MobiDB-lite"/>
    </source>
</evidence>
<dbReference type="FunFam" id="3.30.160.60:FF:000953">
    <property type="entry name" value="Zinc finger protein 691"/>
    <property type="match status" value="2"/>
</dbReference>
<evidence type="ECO:0000256" key="4">
    <source>
        <dbReference type="ARBA" id="ARBA00022737"/>
    </source>
</evidence>
<evidence type="ECO:0000256" key="5">
    <source>
        <dbReference type="ARBA" id="ARBA00022771"/>
    </source>
</evidence>
<feature type="domain" description="C2H2-type" evidence="13">
    <location>
        <begin position="183"/>
        <end position="210"/>
    </location>
</feature>
<keyword evidence="8" id="KW-0238">DNA-binding</keyword>
<dbReference type="FunFam" id="3.30.160.60:FF:000744">
    <property type="entry name" value="zinc finger E-box-binding homeobox 1"/>
    <property type="match status" value="1"/>
</dbReference>
<dbReference type="GO" id="GO:0001228">
    <property type="term" value="F:DNA-binding transcription activator activity, RNA polymerase II-specific"/>
    <property type="evidence" value="ECO:0007669"/>
    <property type="project" value="TreeGrafter"/>
</dbReference>
<evidence type="ECO:0000256" key="1">
    <source>
        <dbReference type="ARBA" id="ARBA00004123"/>
    </source>
</evidence>
<keyword evidence="6" id="KW-0862">Zinc</keyword>
<organism evidence="14 15">
    <name type="scientific">Cryptotermes secundus</name>
    <dbReference type="NCBI Taxonomy" id="105785"/>
    <lineage>
        <taxon>Eukaryota</taxon>
        <taxon>Metazoa</taxon>
        <taxon>Ecdysozoa</taxon>
        <taxon>Arthropoda</taxon>
        <taxon>Hexapoda</taxon>
        <taxon>Insecta</taxon>
        <taxon>Pterygota</taxon>
        <taxon>Neoptera</taxon>
        <taxon>Polyneoptera</taxon>
        <taxon>Dictyoptera</taxon>
        <taxon>Blattodea</taxon>
        <taxon>Blattoidea</taxon>
        <taxon>Termitoidae</taxon>
        <taxon>Kalotermitidae</taxon>
        <taxon>Cryptotermitinae</taxon>
        <taxon>Cryptotermes</taxon>
    </lineage>
</organism>
<evidence type="ECO:0000256" key="6">
    <source>
        <dbReference type="ARBA" id="ARBA00022833"/>
    </source>
</evidence>